<keyword evidence="1" id="KW-0813">Transport</keyword>
<dbReference type="RefSeq" id="WP_159468904.1">
    <property type="nucleotide sequence ID" value="NZ_BAAATH010000014.1"/>
</dbReference>
<proteinExistence type="predicted"/>
<evidence type="ECO:0000256" key="4">
    <source>
        <dbReference type="SAM" id="MobiDB-lite"/>
    </source>
</evidence>
<comment type="caution">
    <text evidence="6">The sequence shown here is derived from an EMBL/GenBank/DDBJ whole genome shotgun (WGS) entry which is preliminary data.</text>
</comment>
<dbReference type="PANTHER" id="PTHR42939">
    <property type="entry name" value="ABC TRANSPORTER ATP-BINDING PROTEIN ALBC-RELATED"/>
    <property type="match status" value="1"/>
</dbReference>
<dbReference type="PROSITE" id="PS50893">
    <property type="entry name" value="ABC_TRANSPORTER_2"/>
    <property type="match status" value="1"/>
</dbReference>
<evidence type="ECO:0000313" key="6">
    <source>
        <dbReference type="EMBL" id="GFE03843.1"/>
    </source>
</evidence>
<dbReference type="GO" id="GO:0016887">
    <property type="term" value="F:ATP hydrolysis activity"/>
    <property type="evidence" value="ECO:0007669"/>
    <property type="project" value="InterPro"/>
</dbReference>
<feature type="region of interest" description="Disordered" evidence="4">
    <location>
        <begin position="229"/>
        <end position="258"/>
    </location>
</feature>
<dbReference type="SMART" id="SM00382">
    <property type="entry name" value="AAA"/>
    <property type="match status" value="1"/>
</dbReference>
<evidence type="ECO:0000259" key="5">
    <source>
        <dbReference type="PROSITE" id="PS50893"/>
    </source>
</evidence>
<dbReference type="InterPro" id="IPR003593">
    <property type="entry name" value="AAA+_ATPase"/>
</dbReference>
<gene>
    <name evidence="6" type="ORF">Scani_01110</name>
</gene>
<dbReference type="EMBL" id="BLIN01000001">
    <property type="protein sequence ID" value="GFE03843.1"/>
    <property type="molecule type" value="Genomic_DNA"/>
</dbReference>
<dbReference type="GO" id="GO:0005524">
    <property type="term" value="F:ATP binding"/>
    <property type="evidence" value="ECO:0007669"/>
    <property type="project" value="UniProtKB-KW"/>
</dbReference>
<evidence type="ECO:0000256" key="1">
    <source>
        <dbReference type="ARBA" id="ARBA00022448"/>
    </source>
</evidence>
<dbReference type="AlphaFoldDB" id="A0A640RXA5"/>
<evidence type="ECO:0000313" key="7">
    <source>
        <dbReference type="Proteomes" id="UP000435837"/>
    </source>
</evidence>
<evidence type="ECO:0000256" key="3">
    <source>
        <dbReference type="ARBA" id="ARBA00022840"/>
    </source>
</evidence>
<sequence length="334" mass="34591">MRLDGVGRRYGVRGPWVLREVQLDVPAGALLRIEGTNGSGKSTLLRLLAGIDRPTTGRITGRPRSAYVPERFPSALPFTAVGYLTHLGRIHGLRGPEPARRATEWLARFGAAGHARTPLAELSKGTSQKVAVAQALLAEPELLVLDEAWTGLDQGAREVLDRAVAERVADGGTVVFVDHDPQRLAGAADARYRVVDGRLLPHEESLPGEEPASAPGPRVIIEAEAAPGAALSGGTERSSAGAPRLPGAPEVVPQPDGTTRLTVPAVHSDALLRALLTARPPWHIRSVGRAGAEAGVRSGPGTATDVGSGSGTADAPAAAPTPTLAPAPDEAPHP</sequence>
<dbReference type="Proteomes" id="UP000435837">
    <property type="component" value="Unassembled WGS sequence"/>
</dbReference>
<reference evidence="6 7" key="1">
    <citation type="submission" date="2019-12" db="EMBL/GenBank/DDBJ databases">
        <title>Whole genome shotgun sequence of Streptomyces caniferus NBRC 15389.</title>
        <authorList>
            <person name="Ichikawa N."/>
            <person name="Kimura A."/>
            <person name="Kitahashi Y."/>
            <person name="Komaki H."/>
            <person name="Tamura T."/>
        </authorList>
    </citation>
    <scope>NUCLEOTIDE SEQUENCE [LARGE SCALE GENOMIC DNA]</scope>
    <source>
        <strain evidence="6 7">NBRC 15389</strain>
    </source>
</reference>
<name>A0A640RXA5_9ACTN</name>
<dbReference type="Gene3D" id="3.40.50.300">
    <property type="entry name" value="P-loop containing nucleotide triphosphate hydrolases"/>
    <property type="match status" value="1"/>
</dbReference>
<dbReference type="GeneID" id="96638996"/>
<dbReference type="InterPro" id="IPR051782">
    <property type="entry name" value="ABC_Transporter_VariousFunc"/>
</dbReference>
<feature type="domain" description="ABC transporter" evidence="5">
    <location>
        <begin position="1"/>
        <end position="221"/>
    </location>
</feature>
<dbReference type="PANTHER" id="PTHR42939:SF1">
    <property type="entry name" value="ABC TRANSPORTER ATP-BINDING PROTEIN ALBC-RELATED"/>
    <property type="match status" value="1"/>
</dbReference>
<evidence type="ECO:0000256" key="2">
    <source>
        <dbReference type="ARBA" id="ARBA00022741"/>
    </source>
</evidence>
<keyword evidence="2" id="KW-0547">Nucleotide-binding</keyword>
<dbReference type="InterPro" id="IPR027417">
    <property type="entry name" value="P-loop_NTPase"/>
</dbReference>
<keyword evidence="3 6" id="KW-0067">ATP-binding</keyword>
<protein>
    <submittedName>
        <fullName evidence="6">ABC transporter ATP-binding protein</fullName>
    </submittedName>
</protein>
<dbReference type="InterPro" id="IPR003439">
    <property type="entry name" value="ABC_transporter-like_ATP-bd"/>
</dbReference>
<dbReference type="Pfam" id="PF00005">
    <property type="entry name" value="ABC_tran"/>
    <property type="match status" value="1"/>
</dbReference>
<feature type="region of interest" description="Disordered" evidence="4">
    <location>
        <begin position="291"/>
        <end position="334"/>
    </location>
</feature>
<organism evidence="6 7">
    <name type="scientific">Streptomyces caniferus</name>
    <dbReference type="NCBI Taxonomy" id="285557"/>
    <lineage>
        <taxon>Bacteria</taxon>
        <taxon>Bacillati</taxon>
        <taxon>Actinomycetota</taxon>
        <taxon>Actinomycetes</taxon>
        <taxon>Kitasatosporales</taxon>
        <taxon>Streptomycetaceae</taxon>
        <taxon>Streptomyces</taxon>
    </lineage>
</organism>
<feature type="compositionally biased region" description="Low complexity" evidence="4">
    <location>
        <begin position="312"/>
        <end position="328"/>
    </location>
</feature>
<dbReference type="SUPFAM" id="SSF52540">
    <property type="entry name" value="P-loop containing nucleoside triphosphate hydrolases"/>
    <property type="match status" value="1"/>
</dbReference>
<dbReference type="OrthoDB" id="5182800at2"/>
<accession>A0A640RXA5</accession>